<evidence type="ECO:0000313" key="2">
    <source>
        <dbReference type="Proteomes" id="UP000823388"/>
    </source>
</evidence>
<evidence type="ECO:0000313" key="1">
    <source>
        <dbReference type="EMBL" id="KAG2592618.1"/>
    </source>
</evidence>
<protein>
    <submittedName>
        <fullName evidence="1">Uncharacterized protein</fullName>
    </submittedName>
</protein>
<reference evidence="1" key="1">
    <citation type="submission" date="2020-05" db="EMBL/GenBank/DDBJ databases">
        <title>WGS assembly of Panicum virgatum.</title>
        <authorList>
            <person name="Lovell J.T."/>
            <person name="Jenkins J."/>
            <person name="Shu S."/>
            <person name="Juenger T.E."/>
            <person name="Schmutz J."/>
        </authorList>
    </citation>
    <scope>NUCLEOTIDE SEQUENCE</scope>
    <source>
        <strain evidence="1">AP13</strain>
    </source>
</reference>
<sequence>MRPGSAGDVLSEEQGNLSQLFKSIEDYEKSLEAKQATAVGGS</sequence>
<dbReference type="Proteomes" id="UP000823388">
    <property type="component" value="Chromosome 5N"/>
</dbReference>
<comment type="caution">
    <text evidence="1">The sequence shown here is derived from an EMBL/GenBank/DDBJ whole genome shotgun (WGS) entry which is preliminary data.</text>
</comment>
<gene>
    <name evidence="1" type="ORF">PVAP13_5NG566100</name>
</gene>
<dbReference type="EMBL" id="CM029046">
    <property type="protein sequence ID" value="KAG2592618.1"/>
    <property type="molecule type" value="Genomic_DNA"/>
</dbReference>
<accession>A0A8T0S695</accession>
<proteinExistence type="predicted"/>
<name>A0A8T0S695_PANVG</name>
<dbReference type="AlphaFoldDB" id="A0A8T0S695"/>
<keyword evidence="2" id="KW-1185">Reference proteome</keyword>
<organism evidence="1 2">
    <name type="scientific">Panicum virgatum</name>
    <name type="common">Blackwell switchgrass</name>
    <dbReference type="NCBI Taxonomy" id="38727"/>
    <lineage>
        <taxon>Eukaryota</taxon>
        <taxon>Viridiplantae</taxon>
        <taxon>Streptophyta</taxon>
        <taxon>Embryophyta</taxon>
        <taxon>Tracheophyta</taxon>
        <taxon>Spermatophyta</taxon>
        <taxon>Magnoliopsida</taxon>
        <taxon>Liliopsida</taxon>
        <taxon>Poales</taxon>
        <taxon>Poaceae</taxon>
        <taxon>PACMAD clade</taxon>
        <taxon>Panicoideae</taxon>
        <taxon>Panicodae</taxon>
        <taxon>Paniceae</taxon>
        <taxon>Panicinae</taxon>
        <taxon>Panicum</taxon>
        <taxon>Panicum sect. Hiantes</taxon>
    </lineage>
</organism>